<sequence>MFDIPRNMKLLHQGEEELHERSVALIASHRDLSDHLALVERAMDVLDVLRQHHQANDDERTVSHLAIRCFNHFAGSWKLTASGYYQAAALLLRDVVETTYLINAFHIDPTHIAMWRTADRKTKKALFAPAAVRKRLDADMGVARSRREQIYATFSSLAGHPSVEGFAMLRPMGMDAHNGPFLDPTALRALLKELGKLAAQTGHAFCAFLDLSKPAAAQVAHRFIALAMDYSGLYLGHSYTDEERSEVDRLYSEITET</sequence>
<reference evidence="1 2" key="1">
    <citation type="journal article" date="2016" name="Front. Microbiol.">
        <title>Genome Sequence of Type Strains of Genus Stenotrophomonas.</title>
        <authorList>
            <person name="Patil P.P."/>
            <person name="Midha S."/>
            <person name="Kumar S."/>
            <person name="Patil P.B."/>
        </authorList>
    </citation>
    <scope>NUCLEOTIDE SEQUENCE [LARGE SCALE GENOMIC DNA]</scope>
    <source>
        <strain evidence="1 2">LMG 978</strain>
    </source>
</reference>
<gene>
    <name evidence="1" type="ORF">ARC23_07990</name>
</gene>
<keyword evidence="2" id="KW-1185">Reference proteome</keyword>
<organism evidence="1 2">
    <name type="scientific">Stenotrophomonas beteli</name>
    <dbReference type="NCBI Taxonomy" id="3384461"/>
    <lineage>
        <taxon>Bacteria</taxon>
        <taxon>Pseudomonadati</taxon>
        <taxon>Pseudomonadota</taxon>
        <taxon>Gammaproteobacteria</taxon>
        <taxon>Lysobacterales</taxon>
        <taxon>Lysobacteraceae</taxon>
        <taxon>Stenotrophomonas</taxon>
        <taxon>Stenotrophomonas maltophilia group</taxon>
    </lineage>
</organism>
<dbReference type="OrthoDB" id="4764643at2"/>
<evidence type="ECO:0000313" key="2">
    <source>
        <dbReference type="Proteomes" id="UP000051757"/>
    </source>
</evidence>
<name>A0A0R0B3B4_9GAMM</name>
<comment type="caution">
    <text evidence="1">The sequence shown here is derived from an EMBL/GenBank/DDBJ whole genome shotgun (WGS) entry which is preliminary data.</text>
</comment>
<proteinExistence type="predicted"/>
<dbReference type="EMBL" id="LLXV01000021">
    <property type="protein sequence ID" value="KRG51645.1"/>
    <property type="molecule type" value="Genomic_DNA"/>
</dbReference>
<dbReference type="AlphaFoldDB" id="A0A0R0B3B4"/>
<evidence type="ECO:0000313" key="1">
    <source>
        <dbReference type="EMBL" id="KRG51645.1"/>
    </source>
</evidence>
<dbReference type="Proteomes" id="UP000051757">
    <property type="component" value="Unassembled WGS sequence"/>
</dbReference>
<accession>A0A0R0B3B4</accession>
<protein>
    <submittedName>
        <fullName evidence="1">Uncharacterized protein</fullName>
    </submittedName>
</protein>